<dbReference type="EC" id="1.4.3.5" evidence="4"/>
<evidence type="ECO:0000256" key="6">
    <source>
        <dbReference type="ARBA" id="ARBA00022643"/>
    </source>
</evidence>
<keyword evidence="6" id="KW-0288">FMN</keyword>
<evidence type="ECO:0000256" key="2">
    <source>
        <dbReference type="ARBA" id="ARBA00004738"/>
    </source>
</evidence>
<dbReference type="PANTHER" id="PTHR10851">
    <property type="entry name" value="PYRIDOXINE-5-PHOSPHATE OXIDASE"/>
    <property type="match status" value="1"/>
</dbReference>
<dbReference type="PANTHER" id="PTHR10851:SF0">
    <property type="entry name" value="PYRIDOXINE-5'-PHOSPHATE OXIDASE"/>
    <property type="match status" value="1"/>
</dbReference>
<dbReference type="STRING" id="461836.A0A0L0DTP2"/>
<feature type="domain" description="Pyridoxamine 5'-phosphate oxidase N-terminal" evidence="8">
    <location>
        <begin position="50"/>
        <end position="138"/>
    </location>
</feature>
<evidence type="ECO:0000256" key="5">
    <source>
        <dbReference type="ARBA" id="ARBA00022630"/>
    </source>
</evidence>
<evidence type="ECO:0000256" key="1">
    <source>
        <dbReference type="ARBA" id="ARBA00001917"/>
    </source>
</evidence>
<comment type="cofactor">
    <cofactor evidence="1">
        <name>FMN</name>
        <dbReference type="ChEBI" id="CHEBI:58210"/>
    </cofactor>
</comment>
<evidence type="ECO:0000259" key="8">
    <source>
        <dbReference type="Pfam" id="PF01243"/>
    </source>
</evidence>
<dbReference type="SUPFAM" id="SSF50475">
    <property type="entry name" value="FMN-binding split barrel"/>
    <property type="match status" value="1"/>
</dbReference>
<dbReference type="eggNOG" id="KOG2586">
    <property type="taxonomic scope" value="Eukaryota"/>
</dbReference>
<sequence length="257" mass="28090">MSAAISVKSRFGSNAEATHPPIVHFTRYYAHARDRSQRSSERQFPGVHNALLSTVSPDGFPDARTVSLHEYSDDGFVFCTARGSPKARQLLASGTAALTFLWPPSQSQVRIMGRVTEQSREATLALFDACTPREQAYYVRTGSGGQFGQSQVVAVVEDCHDAQQAVDDAGPEYALPDGWTSFILLPHVVEFLCLAQASRMRYIHVERCRESGPVHVLHTLPLEAGGEEEADAGEGEGELARGGRDAGHGWYRQDLAM</sequence>
<name>A0A0L0DTP2_THETB</name>
<evidence type="ECO:0000313" key="9">
    <source>
        <dbReference type="EMBL" id="KNC55431.1"/>
    </source>
</evidence>
<accession>A0A0L0DTP2</accession>
<dbReference type="OrthoDB" id="303614at2759"/>
<evidence type="ECO:0000313" key="10">
    <source>
        <dbReference type="Proteomes" id="UP000054408"/>
    </source>
</evidence>
<dbReference type="GO" id="GO:0004733">
    <property type="term" value="F:pyridoxamine phosphate oxidase activity"/>
    <property type="evidence" value="ECO:0007669"/>
    <property type="project" value="UniProtKB-EC"/>
</dbReference>
<keyword evidence="5" id="KW-0285">Flavoprotein</keyword>
<keyword evidence="10" id="KW-1185">Reference proteome</keyword>
<dbReference type="RefSeq" id="XP_013752968.1">
    <property type="nucleotide sequence ID" value="XM_013897514.1"/>
</dbReference>
<dbReference type="Gene3D" id="2.30.110.10">
    <property type="entry name" value="Electron Transport, Fmn-binding Protein, Chain A"/>
    <property type="match status" value="1"/>
</dbReference>
<protein>
    <recommendedName>
        <fullName evidence="4">pyridoxal 5'-phosphate synthase</fullName>
        <ecNumber evidence="4">1.4.3.5</ecNumber>
    </recommendedName>
</protein>
<dbReference type="InterPro" id="IPR000659">
    <property type="entry name" value="Pyridox_Oxase"/>
</dbReference>
<dbReference type="Pfam" id="PF01243">
    <property type="entry name" value="PNPOx_N"/>
    <property type="match status" value="1"/>
</dbReference>
<dbReference type="EMBL" id="GL349501">
    <property type="protein sequence ID" value="KNC55431.1"/>
    <property type="molecule type" value="Genomic_DNA"/>
</dbReference>
<dbReference type="AlphaFoldDB" id="A0A0L0DTP2"/>
<dbReference type="Proteomes" id="UP000054408">
    <property type="component" value="Unassembled WGS sequence"/>
</dbReference>
<proteinExistence type="predicted"/>
<dbReference type="InterPro" id="IPR011576">
    <property type="entry name" value="Pyridox_Oxase_N"/>
</dbReference>
<dbReference type="GeneID" id="25569156"/>
<evidence type="ECO:0000256" key="3">
    <source>
        <dbReference type="ARBA" id="ARBA00005037"/>
    </source>
</evidence>
<organism evidence="9 10">
    <name type="scientific">Thecamonas trahens ATCC 50062</name>
    <dbReference type="NCBI Taxonomy" id="461836"/>
    <lineage>
        <taxon>Eukaryota</taxon>
        <taxon>Apusozoa</taxon>
        <taxon>Apusomonadida</taxon>
        <taxon>Apusomonadidae</taxon>
        <taxon>Thecamonas</taxon>
    </lineage>
</organism>
<dbReference type="GO" id="GO:0008615">
    <property type="term" value="P:pyridoxine biosynthetic process"/>
    <property type="evidence" value="ECO:0007669"/>
    <property type="project" value="InterPro"/>
</dbReference>
<evidence type="ECO:0000256" key="4">
    <source>
        <dbReference type="ARBA" id="ARBA00012801"/>
    </source>
</evidence>
<dbReference type="GO" id="GO:0010181">
    <property type="term" value="F:FMN binding"/>
    <property type="evidence" value="ECO:0007669"/>
    <property type="project" value="InterPro"/>
</dbReference>
<evidence type="ECO:0000256" key="7">
    <source>
        <dbReference type="ARBA" id="ARBA00023002"/>
    </source>
</evidence>
<gene>
    <name evidence="9" type="ORF">AMSG_11093</name>
</gene>
<comment type="pathway">
    <text evidence="2">Cofactor metabolism; pyridoxal 5'-phosphate salvage; pyridoxal 5'-phosphate from pyridoxamine 5'-phosphate: step 1/1.</text>
</comment>
<keyword evidence="7" id="KW-0560">Oxidoreductase</keyword>
<dbReference type="InterPro" id="IPR012349">
    <property type="entry name" value="Split_barrel_FMN-bd"/>
</dbReference>
<comment type="pathway">
    <text evidence="3">Cofactor metabolism; pyridoxal 5'-phosphate salvage; pyridoxal 5'-phosphate from pyridoxine 5'-phosphate: step 1/1.</text>
</comment>
<dbReference type="UniPathway" id="UPA01068">
    <property type="reaction ID" value="UER00304"/>
</dbReference>
<reference evidence="9 10" key="1">
    <citation type="submission" date="2010-05" db="EMBL/GenBank/DDBJ databases">
        <title>The Genome Sequence of Thecamonas trahens ATCC 50062.</title>
        <authorList>
            <consortium name="The Broad Institute Genome Sequencing Platform"/>
            <person name="Russ C."/>
            <person name="Cuomo C."/>
            <person name="Shea T."/>
            <person name="Young S.K."/>
            <person name="Zeng Q."/>
            <person name="Koehrsen M."/>
            <person name="Haas B."/>
            <person name="Borodovsky M."/>
            <person name="Guigo R."/>
            <person name="Alvarado L."/>
            <person name="Berlin A."/>
            <person name="Bochicchio J."/>
            <person name="Borenstein D."/>
            <person name="Chapman S."/>
            <person name="Chen Z."/>
            <person name="Freedman E."/>
            <person name="Gellesch M."/>
            <person name="Goldberg J."/>
            <person name="Griggs A."/>
            <person name="Gujja S."/>
            <person name="Heilman E."/>
            <person name="Heiman D."/>
            <person name="Hepburn T."/>
            <person name="Howarth C."/>
            <person name="Jen D."/>
            <person name="Larson L."/>
            <person name="Mehta T."/>
            <person name="Park D."/>
            <person name="Pearson M."/>
            <person name="Roberts A."/>
            <person name="Saif S."/>
            <person name="Shenoy N."/>
            <person name="Sisk P."/>
            <person name="Stolte C."/>
            <person name="Sykes S."/>
            <person name="Thomson T."/>
            <person name="Walk T."/>
            <person name="White J."/>
            <person name="Yandava C."/>
            <person name="Burger G."/>
            <person name="Gray M.W."/>
            <person name="Holland P.W.H."/>
            <person name="King N."/>
            <person name="Lang F.B.F."/>
            <person name="Roger A.J."/>
            <person name="Ruiz-Trillo I."/>
            <person name="Lander E."/>
            <person name="Nusbaum C."/>
        </authorList>
    </citation>
    <scope>NUCLEOTIDE SEQUENCE [LARGE SCALE GENOMIC DNA]</scope>
    <source>
        <strain evidence="9 10">ATCC 50062</strain>
    </source>
</reference>